<dbReference type="RefSeq" id="WP_027885290.1">
    <property type="nucleotide sequence ID" value="NZ_BMWY01000008.1"/>
</dbReference>
<evidence type="ECO:0000256" key="1">
    <source>
        <dbReference type="SAM" id="SignalP"/>
    </source>
</evidence>
<dbReference type="EMBL" id="BMWY01000008">
    <property type="protein sequence ID" value="GGZ63263.1"/>
    <property type="molecule type" value="Genomic_DNA"/>
</dbReference>
<sequence length="295" mass="34035">MKRYLLIICIAFLSLSTFAQENYTIDGENLSLYTAVEGDVTLLWNTIDNQYRYFVVKDGETYELTNTRFGEKNRFQAQYKETLAQVTPETEIATDKVKLTLSSLRKYINEHNAAVDQDFVAEDDAVKPEARFGIFGGITNAVYSPNPTNETTAVAGIELELYSSKKFDRHSIFTQVRHVFEKDDYEYNYTGLTFNYRFKVINAEWFHFYLEAEAIELYYTEEPRYIYDADSNEITDVERRDDFSLDLPLSLGAGVAIRIGKETFFTLSYNDFVSLGKDNNGEFPIDFTAGLKFNL</sequence>
<proteinExistence type="predicted"/>
<feature type="signal peptide" evidence="1">
    <location>
        <begin position="1"/>
        <end position="19"/>
    </location>
</feature>
<evidence type="ECO:0008006" key="4">
    <source>
        <dbReference type="Google" id="ProtNLM"/>
    </source>
</evidence>
<keyword evidence="3" id="KW-1185">Reference proteome</keyword>
<name>A0ABQ3C095_9FLAO</name>
<reference evidence="3" key="1">
    <citation type="journal article" date="2019" name="Int. J. Syst. Evol. Microbiol.">
        <title>The Global Catalogue of Microorganisms (GCM) 10K type strain sequencing project: providing services to taxonomists for standard genome sequencing and annotation.</title>
        <authorList>
            <consortium name="The Broad Institute Genomics Platform"/>
            <consortium name="The Broad Institute Genome Sequencing Center for Infectious Disease"/>
            <person name="Wu L."/>
            <person name="Ma J."/>
        </authorList>
    </citation>
    <scope>NUCLEOTIDE SEQUENCE [LARGE SCALE GENOMIC DNA]</scope>
    <source>
        <strain evidence="3">KCTC 12708</strain>
    </source>
</reference>
<organism evidence="2 3">
    <name type="scientific">Mesonia mobilis</name>
    <dbReference type="NCBI Taxonomy" id="369791"/>
    <lineage>
        <taxon>Bacteria</taxon>
        <taxon>Pseudomonadati</taxon>
        <taxon>Bacteroidota</taxon>
        <taxon>Flavobacteriia</taxon>
        <taxon>Flavobacteriales</taxon>
        <taxon>Flavobacteriaceae</taxon>
        <taxon>Mesonia</taxon>
    </lineage>
</organism>
<protein>
    <recommendedName>
        <fullName evidence="4">Outer membrane protein beta-barrel domain-containing protein</fullName>
    </recommendedName>
</protein>
<accession>A0ABQ3C095</accession>
<dbReference type="Proteomes" id="UP000615593">
    <property type="component" value="Unassembled WGS sequence"/>
</dbReference>
<comment type="caution">
    <text evidence="2">The sequence shown here is derived from an EMBL/GenBank/DDBJ whole genome shotgun (WGS) entry which is preliminary data.</text>
</comment>
<dbReference type="GeneID" id="94370263"/>
<evidence type="ECO:0000313" key="3">
    <source>
        <dbReference type="Proteomes" id="UP000615593"/>
    </source>
</evidence>
<gene>
    <name evidence="2" type="ORF">GCM10008088_25990</name>
</gene>
<keyword evidence="1" id="KW-0732">Signal</keyword>
<evidence type="ECO:0000313" key="2">
    <source>
        <dbReference type="EMBL" id="GGZ63263.1"/>
    </source>
</evidence>
<feature type="chain" id="PRO_5046888588" description="Outer membrane protein beta-barrel domain-containing protein" evidence="1">
    <location>
        <begin position="20"/>
        <end position="295"/>
    </location>
</feature>